<feature type="region of interest" description="Disordered" evidence="1">
    <location>
        <begin position="37"/>
        <end position="75"/>
    </location>
</feature>
<dbReference type="Proteomes" id="UP000032141">
    <property type="component" value="Chromosome C9"/>
</dbReference>
<evidence type="ECO:0000256" key="1">
    <source>
        <dbReference type="SAM" id="MobiDB-lite"/>
    </source>
</evidence>
<evidence type="ECO:0000259" key="2">
    <source>
        <dbReference type="Pfam" id="PF03080"/>
    </source>
</evidence>
<dbReference type="Gramene" id="Bo9g010660.1">
    <property type="protein sequence ID" value="Bo9g010660.1"/>
    <property type="gene ID" value="Bo9g010660"/>
</dbReference>
<sequence>MTPKKLRRRADKRCGSNIAPLRNITGLYLAGTGTGIDGAEGASASRRQTQVTERETSPRHPHHDRALAPETDPPWTALFQSSSKAARVGDETEGEIVSFNGGWRAPVTAWAFYPDPNRNRPENTGSGPGPTRDPFGYPKYPQIIVYTRVNEMKQLGLLAQRLSAARSSEDFNISKDIHSFMRSLATGLQQQETDAYNSTGGYNLRSGGFVQTSKNIMVEGAILQPSVFGGDQVDLTIKIWKDSKSKSWWLGVIIGNGVLEPVGYCPSGRPLFLPSKPITRRQYNGAGRSLTKMNMGGTPKPKWGRSIFLTVEGGKLPICAI</sequence>
<evidence type="ECO:0000313" key="3">
    <source>
        <dbReference type="EnsemblPlants" id="Bo9g010660.1"/>
    </source>
</evidence>
<reference evidence="3 4" key="1">
    <citation type="journal article" date="2014" name="Genome Biol.">
        <title>Transcriptome and methylome profiling reveals relics of genome dominance in the mesopolyploid Brassica oleracea.</title>
        <authorList>
            <person name="Parkin I.A."/>
            <person name="Koh C."/>
            <person name="Tang H."/>
            <person name="Robinson S.J."/>
            <person name="Kagale S."/>
            <person name="Clarke W.E."/>
            <person name="Town C.D."/>
            <person name="Nixon J."/>
            <person name="Krishnakumar V."/>
            <person name="Bidwell S.L."/>
            <person name="Denoeud F."/>
            <person name="Belcram H."/>
            <person name="Links M.G."/>
            <person name="Just J."/>
            <person name="Clarke C."/>
            <person name="Bender T."/>
            <person name="Huebert T."/>
            <person name="Mason A.S."/>
            <person name="Pires J.C."/>
            <person name="Barker G."/>
            <person name="Moore J."/>
            <person name="Walley P.G."/>
            <person name="Manoli S."/>
            <person name="Batley J."/>
            <person name="Edwards D."/>
            <person name="Nelson M.N."/>
            <person name="Wang X."/>
            <person name="Paterson A.H."/>
            <person name="King G."/>
            <person name="Bancroft I."/>
            <person name="Chalhoub B."/>
            <person name="Sharpe A.G."/>
        </authorList>
    </citation>
    <scope>NUCLEOTIDE SEQUENCE</scope>
    <source>
        <strain evidence="3 4">cv. TO1000</strain>
    </source>
</reference>
<protein>
    <recommendedName>
        <fullName evidence="2">Neprosin PEP catalytic domain-containing protein</fullName>
    </recommendedName>
</protein>
<dbReference type="EnsemblPlants" id="Bo9g010660.1">
    <property type="protein sequence ID" value="Bo9g010660.1"/>
    <property type="gene ID" value="Bo9g010660"/>
</dbReference>
<feature type="region of interest" description="Disordered" evidence="1">
    <location>
        <begin position="114"/>
        <end position="136"/>
    </location>
</feature>
<dbReference type="InterPro" id="IPR004314">
    <property type="entry name" value="Neprosin"/>
</dbReference>
<reference evidence="3" key="2">
    <citation type="submission" date="2015-03" db="UniProtKB">
        <authorList>
            <consortium name="EnsemblPlants"/>
        </authorList>
    </citation>
    <scope>IDENTIFICATION</scope>
</reference>
<accession>A0A0D3E161</accession>
<dbReference type="AlphaFoldDB" id="A0A0D3E161"/>
<proteinExistence type="predicted"/>
<dbReference type="Pfam" id="PF03080">
    <property type="entry name" value="Neprosin"/>
    <property type="match status" value="1"/>
</dbReference>
<evidence type="ECO:0000313" key="4">
    <source>
        <dbReference type="Proteomes" id="UP000032141"/>
    </source>
</evidence>
<dbReference type="HOGENOM" id="CLU_867009_0_0_1"/>
<feature type="domain" description="Neprosin PEP catalytic" evidence="2">
    <location>
        <begin position="193"/>
        <end position="267"/>
    </location>
</feature>
<dbReference type="STRING" id="109376.A0A0D3E161"/>
<organism evidence="3 4">
    <name type="scientific">Brassica oleracea var. oleracea</name>
    <dbReference type="NCBI Taxonomy" id="109376"/>
    <lineage>
        <taxon>Eukaryota</taxon>
        <taxon>Viridiplantae</taxon>
        <taxon>Streptophyta</taxon>
        <taxon>Embryophyta</taxon>
        <taxon>Tracheophyta</taxon>
        <taxon>Spermatophyta</taxon>
        <taxon>Magnoliopsida</taxon>
        <taxon>eudicotyledons</taxon>
        <taxon>Gunneridae</taxon>
        <taxon>Pentapetalae</taxon>
        <taxon>rosids</taxon>
        <taxon>malvids</taxon>
        <taxon>Brassicales</taxon>
        <taxon>Brassicaceae</taxon>
        <taxon>Brassiceae</taxon>
        <taxon>Brassica</taxon>
    </lineage>
</organism>
<keyword evidence="4" id="KW-1185">Reference proteome</keyword>
<name>A0A0D3E161_BRAOL</name>